<sequence length="354" mass="39558">MSTFNQSLPISPILPLLTVQQFTIVRRLWTIRHFSQVYREDLRQTCVRLFSPLPSNHPSSSFQRDAIPSIISLMREKSVPVHISIKQGDTTLVFRQTWDVLVKLYFETLVHEEEELEPDVDFDLRSLQLLVYAVSATAGTPPPKCLREWLQLPKLICIEVLKLGGRVKLISGGITLAPVIRSTVERPENKPILEDRVAHYKSIPQVAPLTTIKDSGLCAEWAGEAMAIQYVAQSTPLLPWVVSPATTIKSITPNTDAGHHFVGTEEELQKVHKQEELAKGPCYVIEATSAWIRADGFASLLDVNLPLVYRKFCSTTCAVRAQMIKDSCSPTLLLVDMIAARKQTPQTQPTPLSA</sequence>
<keyword evidence="2" id="KW-1185">Reference proteome</keyword>
<proteinExistence type="predicted"/>
<reference evidence="1 2" key="1">
    <citation type="journal article" date="2018" name="Nat. Ecol. Evol.">
        <title>Pezizomycetes genomes reveal the molecular basis of ectomycorrhizal truffle lifestyle.</title>
        <authorList>
            <person name="Murat C."/>
            <person name="Payen T."/>
            <person name="Noel B."/>
            <person name="Kuo A."/>
            <person name="Morin E."/>
            <person name="Chen J."/>
            <person name="Kohler A."/>
            <person name="Krizsan K."/>
            <person name="Balestrini R."/>
            <person name="Da Silva C."/>
            <person name="Montanini B."/>
            <person name="Hainaut M."/>
            <person name="Levati E."/>
            <person name="Barry K.W."/>
            <person name="Belfiori B."/>
            <person name="Cichocki N."/>
            <person name="Clum A."/>
            <person name="Dockter R.B."/>
            <person name="Fauchery L."/>
            <person name="Guy J."/>
            <person name="Iotti M."/>
            <person name="Le Tacon F."/>
            <person name="Lindquist E.A."/>
            <person name="Lipzen A."/>
            <person name="Malagnac F."/>
            <person name="Mello A."/>
            <person name="Molinier V."/>
            <person name="Miyauchi S."/>
            <person name="Poulain J."/>
            <person name="Riccioni C."/>
            <person name="Rubini A."/>
            <person name="Sitrit Y."/>
            <person name="Splivallo R."/>
            <person name="Traeger S."/>
            <person name="Wang M."/>
            <person name="Zifcakova L."/>
            <person name="Wipf D."/>
            <person name="Zambonelli A."/>
            <person name="Paolocci F."/>
            <person name="Nowrousian M."/>
            <person name="Ottonello S."/>
            <person name="Baldrian P."/>
            <person name="Spatafora J.W."/>
            <person name="Henrissat B."/>
            <person name="Nagy L.G."/>
            <person name="Aury J.M."/>
            <person name="Wincker P."/>
            <person name="Grigoriev I.V."/>
            <person name="Bonfante P."/>
            <person name="Martin F.M."/>
        </authorList>
    </citation>
    <scope>NUCLEOTIDE SEQUENCE [LARGE SCALE GENOMIC DNA]</scope>
    <source>
        <strain evidence="1 2">RN42</strain>
    </source>
</reference>
<evidence type="ECO:0000313" key="1">
    <source>
        <dbReference type="EMBL" id="RPA73524.1"/>
    </source>
</evidence>
<organism evidence="1 2">
    <name type="scientific">Ascobolus immersus RN42</name>
    <dbReference type="NCBI Taxonomy" id="1160509"/>
    <lineage>
        <taxon>Eukaryota</taxon>
        <taxon>Fungi</taxon>
        <taxon>Dikarya</taxon>
        <taxon>Ascomycota</taxon>
        <taxon>Pezizomycotina</taxon>
        <taxon>Pezizomycetes</taxon>
        <taxon>Pezizales</taxon>
        <taxon>Ascobolaceae</taxon>
        <taxon>Ascobolus</taxon>
    </lineage>
</organism>
<dbReference type="AlphaFoldDB" id="A0A3N4HV46"/>
<protein>
    <submittedName>
        <fullName evidence="1">Uncharacterized protein</fullName>
    </submittedName>
</protein>
<name>A0A3N4HV46_ASCIM</name>
<gene>
    <name evidence="1" type="ORF">BJ508DRAFT_334002</name>
</gene>
<accession>A0A3N4HV46</accession>
<dbReference type="EMBL" id="ML119818">
    <property type="protein sequence ID" value="RPA73524.1"/>
    <property type="molecule type" value="Genomic_DNA"/>
</dbReference>
<dbReference type="Proteomes" id="UP000275078">
    <property type="component" value="Unassembled WGS sequence"/>
</dbReference>
<evidence type="ECO:0000313" key="2">
    <source>
        <dbReference type="Proteomes" id="UP000275078"/>
    </source>
</evidence>